<evidence type="ECO:0000256" key="5">
    <source>
        <dbReference type="ARBA" id="ARBA00044978"/>
    </source>
</evidence>
<evidence type="ECO:0000256" key="1">
    <source>
        <dbReference type="ARBA" id="ARBA00023015"/>
    </source>
</evidence>
<dbReference type="AlphaFoldDB" id="A0A1X1D305"/>
<dbReference type="InterPro" id="IPR014710">
    <property type="entry name" value="RmlC-like_jellyroll"/>
</dbReference>
<dbReference type="GO" id="GO:0003700">
    <property type="term" value="F:DNA-binding transcription factor activity"/>
    <property type="evidence" value="ECO:0007669"/>
    <property type="project" value="InterPro"/>
</dbReference>
<evidence type="ECO:0000256" key="3">
    <source>
        <dbReference type="ARBA" id="ARBA00023159"/>
    </source>
</evidence>
<dbReference type="SMART" id="SM00342">
    <property type="entry name" value="HTH_ARAC"/>
    <property type="match status" value="1"/>
</dbReference>
<gene>
    <name evidence="7" type="ORF">HA51_04055</name>
</gene>
<dbReference type="EMBL" id="MLFR01000002">
    <property type="protein sequence ID" value="ORM71072.1"/>
    <property type="molecule type" value="Genomic_DNA"/>
</dbReference>
<reference evidence="7 8" key="1">
    <citation type="journal article" date="2017" name="Antonie Van Leeuwenhoek">
        <title>Phylogenomic resolution of the bacterial genus Pantoea and its relationship with Erwinia and Tatumella.</title>
        <authorList>
            <person name="Palmer M."/>
            <person name="Steenkamp E.T."/>
            <person name="Coetzee M.P."/>
            <person name="Chan W.Y."/>
            <person name="van Zyl E."/>
            <person name="De Maayer P."/>
            <person name="Coutinho T.A."/>
            <person name="Blom J."/>
            <person name="Smits T.H."/>
            <person name="Duffy B."/>
            <person name="Venter S.N."/>
        </authorList>
    </citation>
    <scope>NUCLEOTIDE SEQUENCE [LARGE SCALE GENOMIC DNA]</scope>
    <source>
        <strain evidence="7 8">LMG 26275</strain>
    </source>
</reference>
<protein>
    <recommendedName>
        <fullName evidence="5">Arabinose operon regulatory protein</fullName>
    </recommendedName>
</protein>
<accession>A0A1X1D305</accession>
<dbReference type="InterPro" id="IPR020449">
    <property type="entry name" value="Tscrpt_reg_AraC-type_HTH"/>
</dbReference>
<dbReference type="GO" id="GO:0043565">
    <property type="term" value="F:sequence-specific DNA binding"/>
    <property type="evidence" value="ECO:0007669"/>
    <property type="project" value="InterPro"/>
</dbReference>
<dbReference type="InterPro" id="IPR003313">
    <property type="entry name" value="AraC-bd"/>
</dbReference>
<sequence>MIMSAPQNSLQSSKSVNTYRTVPGLIYICRLIGKDSSVPRVLHKHTDRVEVVFIVKGGGKYLIGDKHYNANPGDVLIFNNNVVHDEITHTSDNSLIYSIGIDSQTWGKTLLKYEVITDFPPHIKCSDNFNLLVEYFNLLWNSESVDYMNSHAAFTELIELLALSSRDASYSNASDVNNVFGEKILNYIEENFQNEIFLEDIADEFDANLFYIIHEFKKFTGYPPKKYIILRRIGEAQSLLVSTKKSITEIANSVGYSNISNFNRIFKKVTGMAPSSYQNYLKKCIISRSGLFENH</sequence>
<evidence type="ECO:0000256" key="4">
    <source>
        <dbReference type="ARBA" id="ARBA00023163"/>
    </source>
</evidence>
<dbReference type="PROSITE" id="PS01124">
    <property type="entry name" value="HTH_ARAC_FAMILY_2"/>
    <property type="match status" value="1"/>
</dbReference>
<evidence type="ECO:0000313" key="8">
    <source>
        <dbReference type="Proteomes" id="UP000193558"/>
    </source>
</evidence>
<keyword evidence="2" id="KW-0238">DNA-binding</keyword>
<dbReference type="PANTHER" id="PTHR43280">
    <property type="entry name" value="ARAC-FAMILY TRANSCRIPTIONAL REGULATOR"/>
    <property type="match status" value="1"/>
</dbReference>
<comment type="caution">
    <text evidence="7">The sequence shown here is derived from an EMBL/GenBank/DDBJ whole genome shotgun (WGS) entry which is preliminary data.</text>
</comment>
<dbReference type="SUPFAM" id="SSF46689">
    <property type="entry name" value="Homeodomain-like"/>
    <property type="match status" value="2"/>
</dbReference>
<keyword evidence="4" id="KW-0804">Transcription</keyword>
<name>A0A1X1D305_9GAMM</name>
<dbReference type="CDD" id="cd02208">
    <property type="entry name" value="cupin_RmlC-like"/>
    <property type="match status" value="1"/>
</dbReference>
<dbReference type="InterPro" id="IPR037923">
    <property type="entry name" value="HTH-like"/>
</dbReference>
<dbReference type="Gene3D" id="2.60.120.10">
    <property type="entry name" value="Jelly Rolls"/>
    <property type="match status" value="1"/>
</dbReference>
<dbReference type="InterPro" id="IPR009057">
    <property type="entry name" value="Homeodomain-like_sf"/>
</dbReference>
<dbReference type="InterPro" id="IPR018062">
    <property type="entry name" value="HTH_AraC-typ_CS"/>
</dbReference>
<dbReference type="PANTHER" id="PTHR43280:SF2">
    <property type="entry name" value="HTH-TYPE TRANSCRIPTIONAL REGULATOR EXSA"/>
    <property type="match status" value="1"/>
</dbReference>
<dbReference type="PRINTS" id="PR00032">
    <property type="entry name" value="HTHARAC"/>
</dbReference>
<proteinExistence type="predicted"/>
<dbReference type="Pfam" id="PF02311">
    <property type="entry name" value="AraC_binding"/>
    <property type="match status" value="1"/>
</dbReference>
<dbReference type="Gene3D" id="1.10.10.60">
    <property type="entry name" value="Homeodomain-like"/>
    <property type="match status" value="2"/>
</dbReference>
<dbReference type="Proteomes" id="UP000193558">
    <property type="component" value="Unassembled WGS sequence"/>
</dbReference>
<keyword evidence="3" id="KW-0010">Activator</keyword>
<dbReference type="InterPro" id="IPR018060">
    <property type="entry name" value="HTH_AraC"/>
</dbReference>
<evidence type="ECO:0000259" key="6">
    <source>
        <dbReference type="PROSITE" id="PS01124"/>
    </source>
</evidence>
<keyword evidence="1" id="KW-0805">Transcription regulation</keyword>
<evidence type="ECO:0000256" key="2">
    <source>
        <dbReference type="ARBA" id="ARBA00023125"/>
    </source>
</evidence>
<organism evidence="7 8">
    <name type="scientific">Pantoea rwandensis</name>
    <dbReference type="NCBI Taxonomy" id="1076550"/>
    <lineage>
        <taxon>Bacteria</taxon>
        <taxon>Pseudomonadati</taxon>
        <taxon>Pseudomonadota</taxon>
        <taxon>Gammaproteobacteria</taxon>
        <taxon>Enterobacterales</taxon>
        <taxon>Erwiniaceae</taxon>
        <taxon>Pantoea</taxon>
    </lineage>
</organism>
<dbReference type="Pfam" id="PF12833">
    <property type="entry name" value="HTH_18"/>
    <property type="match status" value="1"/>
</dbReference>
<feature type="domain" description="HTH araC/xylS-type" evidence="6">
    <location>
        <begin position="182"/>
        <end position="280"/>
    </location>
</feature>
<dbReference type="PROSITE" id="PS00041">
    <property type="entry name" value="HTH_ARAC_FAMILY_1"/>
    <property type="match status" value="1"/>
</dbReference>
<evidence type="ECO:0000313" key="7">
    <source>
        <dbReference type="EMBL" id="ORM71072.1"/>
    </source>
</evidence>
<dbReference type="SUPFAM" id="SSF51215">
    <property type="entry name" value="Regulatory protein AraC"/>
    <property type="match status" value="1"/>
</dbReference>